<gene>
    <name evidence="1" type="ORF">GGX14DRAFT_383598</name>
</gene>
<name>A0AAD6UJK9_9AGAR</name>
<sequence>MESTHSTSGLGPALPFQFSTPVSPSEILASGTLTLLPIRMHSMEDVASTANRDLKAEWTAAHGEPPSKPAGESPHGHVAAVAVPECLPERLYMCAYIMDYMICYDLSTLGLALQTLDSTDTSQAMEARLTCSADLKGGTDFTSPSKALGRQMIHRLMALNQPSAAALMHEWELYTEYIIDSFTKEFPTLDEYIEHRVLDAGIPVYFATSGFGTACLPLTPEEKSLAAPLLSCLGKACALANDYYSWDKELAAHKAGGGHGRVNNCVTWIMEQYSCGIDAARVSLKEKIWEYERQFEELWRNWGENGVEVKPEDEGKVDVDRVQRYVQAAMFATSGSTYWHARAPRYKIGK</sequence>
<organism evidence="1 2">
    <name type="scientific">Mycena pura</name>
    <dbReference type="NCBI Taxonomy" id="153505"/>
    <lineage>
        <taxon>Eukaryota</taxon>
        <taxon>Fungi</taxon>
        <taxon>Dikarya</taxon>
        <taxon>Basidiomycota</taxon>
        <taxon>Agaricomycotina</taxon>
        <taxon>Agaricomycetes</taxon>
        <taxon>Agaricomycetidae</taxon>
        <taxon>Agaricales</taxon>
        <taxon>Marasmiineae</taxon>
        <taxon>Mycenaceae</taxon>
        <taxon>Mycena</taxon>
    </lineage>
</organism>
<dbReference type="Proteomes" id="UP001219525">
    <property type="component" value="Unassembled WGS sequence"/>
</dbReference>
<dbReference type="Pfam" id="PF19086">
    <property type="entry name" value="Terpene_syn_C_2"/>
    <property type="match status" value="1"/>
</dbReference>
<comment type="caution">
    <text evidence="1">The sequence shown here is derived from an EMBL/GenBank/DDBJ whole genome shotgun (WGS) entry which is preliminary data.</text>
</comment>
<dbReference type="EMBL" id="JARJCW010000205">
    <property type="protein sequence ID" value="KAJ7186310.1"/>
    <property type="molecule type" value="Genomic_DNA"/>
</dbReference>
<evidence type="ECO:0000313" key="2">
    <source>
        <dbReference type="Proteomes" id="UP001219525"/>
    </source>
</evidence>
<dbReference type="Gene3D" id="1.10.600.10">
    <property type="entry name" value="Farnesyl Diphosphate Synthase"/>
    <property type="match status" value="1"/>
</dbReference>
<accession>A0AAD6UJK9</accession>
<protein>
    <submittedName>
        <fullName evidence="1">Isoprenoid synthase domain-containing protein</fullName>
    </submittedName>
</protein>
<proteinExistence type="predicted"/>
<dbReference type="SUPFAM" id="SSF48576">
    <property type="entry name" value="Terpenoid synthases"/>
    <property type="match status" value="1"/>
</dbReference>
<evidence type="ECO:0000313" key="1">
    <source>
        <dbReference type="EMBL" id="KAJ7186310.1"/>
    </source>
</evidence>
<dbReference type="InterPro" id="IPR008949">
    <property type="entry name" value="Isoprenoid_synthase_dom_sf"/>
</dbReference>
<reference evidence="1" key="1">
    <citation type="submission" date="2023-03" db="EMBL/GenBank/DDBJ databases">
        <title>Massive genome expansion in bonnet fungi (Mycena s.s.) driven by repeated elements and novel gene families across ecological guilds.</title>
        <authorList>
            <consortium name="Lawrence Berkeley National Laboratory"/>
            <person name="Harder C.B."/>
            <person name="Miyauchi S."/>
            <person name="Viragh M."/>
            <person name="Kuo A."/>
            <person name="Thoen E."/>
            <person name="Andreopoulos B."/>
            <person name="Lu D."/>
            <person name="Skrede I."/>
            <person name="Drula E."/>
            <person name="Henrissat B."/>
            <person name="Morin E."/>
            <person name="Kohler A."/>
            <person name="Barry K."/>
            <person name="LaButti K."/>
            <person name="Morin E."/>
            <person name="Salamov A."/>
            <person name="Lipzen A."/>
            <person name="Mereny Z."/>
            <person name="Hegedus B."/>
            <person name="Baldrian P."/>
            <person name="Stursova M."/>
            <person name="Weitz H."/>
            <person name="Taylor A."/>
            <person name="Grigoriev I.V."/>
            <person name="Nagy L.G."/>
            <person name="Martin F."/>
            <person name="Kauserud H."/>
        </authorList>
    </citation>
    <scope>NUCLEOTIDE SEQUENCE</scope>
    <source>
        <strain evidence="1">9144</strain>
    </source>
</reference>
<dbReference type="AlphaFoldDB" id="A0AAD6UJK9"/>
<keyword evidence="2" id="KW-1185">Reference proteome</keyword>